<evidence type="ECO:0000313" key="1">
    <source>
        <dbReference type="EMBL" id="UVF62550.1"/>
    </source>
</evidence>
<keyword evidence="2" id="KW-1185">Reference proteome</keyword>
<dbReference type="KEGG" id="vg:80545102"/>
<proteinExistence type="predicted"/>
<name>A0A976UAY3_9CAUD</name>
<organism evidence="1 2">
    <name type="scientific">Poseidoniales virus YSH_150918</name>
    <dbReference type="NCBI Taxonomy" id="3071324"/>
    <lineage>
        <taxon>Viruses</taxon>
        <taxon>Duplodnaviria</taxon>
        <taxon>Heunggongvirae</taxon>
        <taxon>Uroviricota</taxon>
        <taxon>Caudoviricetes</taxon>
        <taxon>Magrovirales</taxon>
        <taxon>Aoguangviridae</taxon>
        <taxon>Aobingvirus</taxon>
        <taxon>Aobingvirus yangshanense</taxon>
    </lineage>
</organism>
<sequence length="528" mass="55162">MVENNPHVISKLTTSHSSAEQLSDEVDYPHSGLIKALNQLARGNIPVKISSGFNITQASSGNVVSVSAGQVLKDGVLQTATSVTNFTTGDFSFTTDNSYYLLVVNSSNTVVLRTPTAANRVADFSLGDTILAMIEISSATSWGSRKIQFFTTDKESNGISIAYSNGGVFTEVGKLTGDANGITLTGLYKLDTLPTATVTASDKVLIQDADDSDIIKTATASSIGALGSSYGNSDAISAVEGEATLDLTGAVTVQTDLKMTTSSDDAIIENVTLDKDIIFKVNDGGVTTEVLRIDGSTGNVGIRLNQNVTADERLDVEDGNISLTTTSRTTERLIKLRNSGSTTSLSEIAMAGANSNNYEGYIAFKTKGPNDVYSDPLNEIMRIDGDGDVGIGTTTPETKLHVNGGFTSTGIRSAVAEAIGSSGPANHTFDSDDYFLHAKSVASTPPAPPNSVNITIPAASSTIIGQRYRILCSANAGGIDDVTIAFDSGDSVYDATHVAGSTTQSLTGGKLYDIICVSGSEWFLLVLN</sequence>
<reference evidence="1 2" key="1">
    <citation type="submission" date="2022-05" db="EMBL/GenBank/DDBJ databases">
        <title>Diverse viruses of marine archaea discovered using metagenomics.</title>
        <authorList>
            <person name="Zhou Y."/>
        </authorList>
    </citation>
    <scope>NUCLEOTIDE SEQUENCE [LARGE SCALE GENOMIC DNA]</scope>
    <source>
        <strain evidence="1">YSH_150918</strain>
    </source>
</reference>
<accession>A0A976UAY3</accession>
<dbReference type="EMBL" id="ON649702">
    <property type="protein sequence ID" value="UVF62550.1"/>
    <property type="molecule type" value="Genomic_DNA"/>
</dbReference>
<dbReference type="GeneID" id="80545102"/>
<dbReference type="RefSeq" id="YP_010806141.1">
    <property type="nucleotide sequence ID" value="NC_077214.1"/>
</dbReference>
<dbReference type="Proteomes" id="UP001157002">
    <property type="component" value="Segment"/>
</dbReference>
<protein>
    <submittedName>
        <fullName evidence="1">Uncharacterized protein</fullName>
    </submittedName>
</protein>
<evidence type="ECO:0000313" key="2">
    <source>
        <dbReference type="Proteomes" id="UP001157002"/>
    </source>
</evidence>